<dbReference type="InterPro" id="IPR036908">
    <property type="entry name" value="RlpA-like_sf"/>
</dbReference>
<evidence type="ECO:0000313" key="2">
    <source>
        <dbReference type="EMBL" id="KAK4215139.1"/>
    </source>
</evidence>
<dbReference type="PANTHER" id="PTHR38850">
    <property type="entry name" value="CERATO-PLATANIN"/>
    <property type="match status" value="1"/>
</dbReference>
<evidence type="ECO:0000256" key="1">
    <source>
        <dbReference type="SAM" id="SignalP"/>
    </source>
</evidence>
<comment type="caution">
    <text evidence="2">The sequence shown here is derived from an EMBL/GenBank/DDBJ whole genome shotgun (WGS) entry which is preliminary data.</text>
</comment>
<evidence type="ECO:0000313" key="3">
    <source>
        <dbReference type="Proteomes" id="UP001301769"/>
    </source>
</evidence>
<feature type="chain" id="PRO_5042903389" description="Cerato-platanin" evidence="1">
    <location>
        <begin position="27"/>
        <end position="273"/>
    </location>
</feature>
<dbReference type="Gene3D" id="2.40.40.10">
    <property type="entry name" value="RlpA-like domain"/>
    <property type="match status" value="1"/>
</dbReference>
<name>A0AAN7B978_9PEZI</name>
<reference evidence="2" key="1">
    <citation type="journal article" date="2023" name="Mol. Phylogenet. Evol.">
        <title>Genome-scale phylogeny and comparative genomics of the fungal order Sordariales.</title>
        <authorList>
            <person name="Hensen N."/>
            <person name="Bonometti L."/>
            <person name="Westerberg I."/>
            <person name="Brannstrom I.O."/>
            <person name="Guillou S."/>
            <person name="Cros-Aarteil S."/>
            <person name="Calhoun S."/>
            <person name="Haridas S."/>
            <person name="Kuo A."/>
            <person name="Mondo S."/>
            <person name="Pangilinan J."/>
            <person name="Riley R."/>
            <person name="LaButti K."/>
            <person name="Andreopoulos B."/>
            <person name="Lipzen A."/>
            <person name="Chen C."/>
            <person name="Yan M."/>
            <person name="Daum C."/>
            <person name="Ng V."/>
            <person name="Clum A."/>
            <person name="Steindorff A."/>
            <person name="Ohm R.A."/>
            <person name="Martin F."/>
            <person name="Silar P."/>
            <person name="Natvig D.O."/>
            <person name="Lalanne C."/>
            <person name="Gautier V."/>
            <person name="Ament-Velasquez S.L."/>
            <person name="Kruys A."/>
            <person name="Hutchinson M.I."/>
            <person name="Powell A.J."/>
            <person name="Barry K."/>
            <person name="Miller A.N."/>
            <person name="Grigoriev I.V."/>
            <person name="Debuchy R."/>
            <person name="Gladieux P."/>
            <person name="Hiltunen Thoren M."/>
            <person name="Johannesson H."/>
        </authorList>
    </citation>
    <scope>NUCLEOTIDE SEQUENCE</scope>
    <source>
        <strain evidence="2">PSN293</strain>
    </source>
</reference>
<gene>
    <name evidence="2" type="ORF">QBC37DRAFT_282217</name>
</gene>
<keyword evidence="3" id="KW-1185">Reference proteome</keyword>
<reference evidence="2" key="2">
    <citation type="submission" date="2023-05" db="EMBL/GenBank/DDBJ databases">
        <authorList>
            <consortium name="Lawrence Berkeley National Laboratory"/>
            <person name="Steindorff A."/>
            <person name="Hensen N."/>
            <person name="Bonometti L."/>
            <person name="Westerberg I."/>
            <person name="Brannstrom I.O."/>
            <person name="Guillou S."/>
            <person name="Cros-Aarteil S."/>
            <person name="Calhoun S."/>
            <person name="Haridas S."/>
            <person name="Kuo A."/>
            <person name="Mondo S."/>
            <person name="Pangilinan J."/>
            <person name="Riley R."/>
            <person name="Labutti K."/>
            <person name="Andreopoulos B."/>
            <person name="Lipzen A."/>
            <person name="Chen C."/>
            <person name="Yanf M."/>
            <person name="Daum C."/>
            <person name="Ng V."/>
            <person name="Clum A."/>
            <person name="Ohm R."/>
            <person name="Martin F."/>
            <person name="Silar P."/>
            <person name="Natvig D."/>
            <person name="Lalanne C."/>
            <person name="Gautier V."/>
            <person name="Ament-Velasquez S.L."/>
            <person name="Kruys A."/>
            <person name="Hutchinson M.I."/>
            <person name="Powell A.J."/>
            <person name="Barry K."/>
            <person name="Miller A.N."/>
            <person name="Grigoriev I.V."/>
            <person name="Debuchy R."/>
            <person name="Gladieux P."/>
            <person name="Thoren M.H."/>
            <person name="Johannesson H."/>
        </authorList>
    </citation>
    <scope>NUCLEOTIDE SEQUENCE</scope>
    <source>
        <strain evidence="2">PSN293</strain>
    </source>
</reference>
<protein>
    <recommendedName>
        <fullName evidence="4">Cerato-platanin</fullName>
    </recommendedName>
</protein>
<proteinExistence type="predicted"/>
<sequence>MIPQSSPLLRGASFLSLLVLPVLVSADEGTAWVTPHESYSSSVGVLGCKVNTNRIAYWPNSIDCTNLCVELSYEDRKVHLLRIDRSEGAHDVSYDAWNYLLTGYSATEKPVAGGATAMTYKDVDISMCADIIHTTEGKLPLSASNSMNFVADCLGKKDSWVGKNYELYNILDPLCLWGNDEVCQLDWEGGKNQADCPSGIGTPSVLGDTKEETTVWNIQYPSGKKVKAGAAPEPAGPGVAWDTGEKKDVANGLRVAKGMFGATVLGWMAWVML</sequence>
<accession>A0AAN7B978</accession>
<dbReference type="PANTHER" id="PTHR38850:SF2">
    <property type="entry name" value="CERATO-PLATANIN"/>
    <property type="match status" value="1"/>
</dbReference>
<dbReference type="AlphaFoldDB" id="A0AAN7B978"/>
<dbReference type="Proteomes" id="UP001301769">
    <property type="component" value="Unassembled WGS sequence"/>
</dbReference>
<dbReference type="EMBL" id="MU858083">
    <property type="protein sequence ID" value="KAK4215139.1"/>
    <property type="molecule type" value="Genomic_DNA"/>
</dbReference>
<keyword evidence="1" id="KW-0732">Signal</keyword>
<feature type="signal peptide" evidence="1">
    <location>
        <begin position="1"/>
        <end position="26"/>
    </location>
</feature>
<organism evidence="2 3">
    <name type="scientific">Rhypophila decipiens</name>
    <dbReference type="NCBI Taxonomy" id="261697"/>
    <lineage>
        <taxon>Eukaryota</taxon>
        <taxon>Fungi</taxon>
        <taxon>Dikarya</taxon>
        <taxon>Ascomycota</taxon>
        <taxon>Pezizomycotina</taxon>
        <taxon>Sordariomycetes</taxon>
        <taxon>Sordariomycetidae</taxon>
        <taxon>Sordariales</taxon>
        <taxon>Naviculisporaceae</taxon>
        <taxon>Rhypophila</taxon>
    </lineage>
</organism>
<evidence type="ECO:0008006" key="4">
    <source>
        <dbReference type="Google" id="ProtNLM"/>
    </source>
</evidence>